<proteinExistence type="predicted"/>
<evidence type="ECO:0000313" key="2">
    <source>
        <dbReference type="Proteomes" id="UP000272942"/>
    </source>
</evidence>
<keyword evidence="2" id="KW-1185">Reference proteome</keyword>
<evidence type="ECO:0000313" key="1">
    <source>
        <dbReference type="EMBL" id="VDP93339.1"/>
    </source>
</evidence>
<organism evidence="1 2">
    <name type="scientific">Echinostoma caproni</name>
    <dbReference type="NCBI Taxonomy" id="27848"/>
    <lineage>
        <taxon>Eukaryota</taxon>
        <taxon>Metazoa</taxon>
        <taxon>Spiralia</taxon>
        <taxon>Lophotrochozoa</taxon>
        <taxon>Platyhelminthes</taxon>
        <taxon>Trematoda</taxon>
        <taxon>Digenea</taxon>
        <taxon>Plagiorchiida</taxon>
        <taxon>Echinostomata</taxon>
        <taxon>Echinostomatoidea</taxon>
        <taxon>Echinostomatidae</taxon>
        <taxon>Echinostoma</taxon>
    </lineage>
</organism>
<sequence>MHRLQPGAGRPVSDVDFSVDHVHSPQVSCLSFHSTAPSRPATANGVHPVQSPSCNLTVEAALTGKINCTATSDIVALTDPVPDLNLVNLGLIQHHPDEIIPISSSLLASNSFSSVPVCRLLQPPLTDVGSAEMWPFNSAHPPPSSNATGHPLWPWSITQTGASRTLHPGLAVNSGVMWPEFTLDGWNNSCSGGTTATGSANPVEVMRTEVCLHFWQLFVCILTGSIPQERARRNNVFLYIKIPGFPICLSYKIQLRNISSSTQQLCHMIGSDGILACDG</sequence>
<dbReference type="EMBL" id="UZAN01062832">
    <property type="protein sequence ID" value="VDP93339.1"/>
    <property type="molecule type" value="Genomic_DNA"/>
</dbReference>
<name>A0A3P8LAZ4_9TREM</name>
<reference evidence="1 2" key="1">
    <citation type="submission" date="2018-11" db="EMBL/GenBank/DDBJ databases">
        <authorList>
            <consortium name="Pathogen Informatics"/>
        </authorList>
    </citation>
    <scope>NUCLEOTIDE SEQUENCE [LARGE SCALE GENOMIC DNA]</scope>
    <source>
        <strain evidence="1 2">Egypt</strain>
    </source>
</reference>
<dbReference type="AlphaFoldDB" id="A0A3P8LAZ4"/>
<gene>
    <name evidence="1" type="ORF">ECPE_LOCUS16067</name>
</gene>
<protein>
    <submittedName>
        <fullName evidence="1">Uncharacterized protein</fullName>
    </submittedName>
</protein>
<accession>A0A3P8LAZ4</accession>
<dbReference type="Proteomes" id="UP000272942">
    <property type="component" value="Unassembled WGS sequence"/>
</dbReference>